<proteinExistence type="predicted"/>
<feature type="region of interest" description="Disordered" evidence="1">
    <location>
        <begin position="28"/>
        <end position="49"/>
    </location>
</feature>
<accession>I4Z465</accession>
<dbReference type="Proteomes" id="UP000003947">
    <property type="component" value="Unassembled WGS sequence"/>
</dbReference>
<evidence type="ECO:0000256" key="1">
    <source>
        <dbReference type="SAM" id="MobiDB-lite"/>
    </source>
</evidence>
<reference evidence="2 3" key="1">
    <citation type="submission" date="2012-02" db="EMBL/GenBank/DDBJ databases">
        <title>Improved High-Quality Draft sequence of Microvirga sp. WSM3557.</title>
        <authorList>
            <consortium name="US DOE Joint Genome Institute"/>
            <person name="Lucas S."/>
            <person name="Han J."/>
            <person name="Lapidus A."/>
            <person name="Cheng J.-F."/>
            <person name="Goodwin L."/>
            <person name="Pitluck S."/>
            <person name="Peters L."/>
            <person name="Zhang X."/>
            <person name="Detter J.C."/>
            <person name="Han C."/>
            <person name="Tapia R."/>
            <person name="Land M."/>
            <person name="Hauser L."/>
            <person name="Kyrpides N."/>
            <person name="Ivanova N."/>
            <person name="Pagani I."/>
            <person name="Brau L."/>
            <person name="Yates R."/>
            <person name="O'Hara G."/>
            <person name="Rui T."/>
            <person name="Howieson J."/>
            <person name="Reeve W."/>
            <person name="Woyke T."/>
        </authorList>
    </citation>
    <scope>NUCLEOTIDE SEQUENCE [LARGE SCALE GENOMIC DNA]</scope>
    <source>
        <strain evidence="2 3">WSM3557</strain>
    </source>
</reference>
<gene>
    <name evidence="2" type="ORF">MicloDRAFT_00002880</name>
</gene>
<dbReference type="RefSeq" id="WP_009488833.1">
    <property type="nucleotide sequence ID" value="NZ_CP141049.1"/>
</dbReference>
<name>I4Z465_9HYPH</name>
<keyword evidence="3" id="KW-1185">Reference proteome</keyword>
<protein>
    <submittedName>
        <fullName evidence="2">Uncharacterized protein</fullName>
    </submittedName>
</protein>
<dbReference type="AlphaFoldDB" id="I4Z465"/>
<dbReference type="PATRIC" id="fig|864069.3.peg.308"/>
<evidence type="ECO:0000313" key="2">
    <source>
        <dbReference type="EMBL" id="EIM31007.1"/>
    </source>
</evidence>
<dbReference type="EMBL" id="JH660634">
    <property type="protein sequence ID" value="EIM31007.1"/>
    <property type="molecule type" value="Genomic_DNA"/>
</dbReference>
<dbReference type="HOGENOM" id="CLU_2288289_0_0_5"/>
<dbReference type="STRING" id="864069.MicloDRAFT_00002880"/>
<organism evidence="2 3">
    <name type="scientific">Microvirga lotononidis</name>
    <dbReference type="NCBI Taxonomy" id="864069"/>
    <lineage>
        <taxon>Bacteria</taxon>
        <taxon>Pseudomonadati</taxon>
        <taxon>Pseudomonadota</taxon>
        <taxon>Alphaproteobacteria</taxon>
        <taxon>Hyphomicrobiales</taxon>
        <taxon>Methylobacteriaceae</taxon>
        <taxon>Microvirga</taxon>
    </lineage>
</organism>
<sequence>MRDMSDAKRVDIGADMLDERGKVRLRNKLQQRSCMPDTTGKEGNPPRVTPVKKIRPPAASAQMHFIAQQQLCQSWLQPMALLQLHQRRSGQRWIKTRSKTS</sequence>
<evidence type="ECO:0000313" key="3">
    <source>
        <dbReference type="Proteomes" id="UP000003947"/>
    </source>
</evidence>